<evidence type="ECO:0000313" key="13">
    <source>
        <dbReference type="EMBL" id="MEB4589874.1"/>
    </source>
</evidence>
<dbReference type="InterPro" id="IPR001264">
    <property type="entry name" value="Glyco_trans_51"/>
</dbReference>
<dbReference type="SUPFAM" id="SSF53955">
    <property type="entry name" value="Lysozyme-like"/>
    <property type="match status" value="1"/>
</dbReference>
<dbReference type="InterPro" id="IPR036950">
    <property type="entry name" value="PBP_transglycosylase"/>
</dbReference>
<proteinExistence type="inferred from homology"/>
<keyword evidence="8 11" id="KW-1133">Transmembrane helix</keyword>
<comment type="caution">
    <text evidence="13">The sequence shown here is derived from an EMBL/GenBank/DDBJ whole genome shotgun (WGS) entry which is preliminary data.</text>
</comment>
<dbReference type="InterPro" id="IPR023346">
    <property type="entry name" value="Lysozyme-like_dom_sf"/>
</dbReference>
<keyword evidence="9 11" id="KW-0472">Membrane</keyword>
<dbReference type="EMBL" id="JAYMYJ010000024">
    <property type="protein sequence ID" value="MEB4589874.1"/>
    <property type="molecule type" value="Genomic_DNA"/>
</dbReference>
<dbReference type="InterPro" id="IPR011812">
    <property type="entry name" value="Pep_trsgly"/>
</dbReference>
<dbReference type="NCBIfam" id="TIGR02070">
    <property type="entry name" value="mono_pep_trsgly"/>
    <property type="match status" value="1"/>
</dbReference>
<evidence type="ECO:0000256" key="2">
    <source>
        <dbReference type="ARBA" id="ARBA00022519"/>
    </source>
</evidence>
<organism evidence="13 14">
    <name type="scientific">Candidatus Thiothrix phosphatis</name>
    <dbReference type="NCBI Taxonomy" id="3112415"/>
    <lineage>
        <taxon>Bacteria</taxon>
        <taxon>Pseudomonadati</taxon>
        <taxon>Pseudomonadota</taxon>
        <taxon>Gammaproteobacteria</taxon>
        <taxon>Thiotrichales</taxon>
        <taxon>Thiotrichaceae</taxon>
        <taxon>Thiothrix</taxon>
    </lineage>
</organism>
<dbReference type="Gene3D" id="1.10.3810.10">
    <property type="entry name" value="Biosynthetic peptidoglycan transglycosylase-like"/>
    <property type="match status" value="1"/>
</dbReference>
<comment type="similarity">
    <text evidence="11">Belongs to the glycosyltransferase 51 family.</text>
</comment>
<keyword evidence="10 11" id="KW-0961">Cell wall biogenesis/degradation</keyword>
<evidence type="ECO:0000256" key="4">
    <source>
        <dbReference type="ARBA" id="ARBA00022679"/>
    </source>
</evidence>
<evidence type="ECO:0000259" key="12">
    <source>
        <dbReference type="Pfam" id="PF00912"/>
    </source>
</evidence>
<dbReference type="PANTHER" id="PTHR30400">
    <property type="entry name" value="MONOFUNCTIONAL BIOSYNTHETIC PEPTIDOGLYCAN TRANSGLYCOSYLASE"/>
    <property type="match status" value="1"/>
</dbReference>
<name>A0ABU6CSX4_9GAMM</name>
<accession>A0ABU6CSX4</accession>
<keyword evidence="3 11" id="KW-0328">Glycosyltransferase</keyword>
<feature type="domain" description="Glycosyl transferase family 51" evidence="12">
    <location>
        <begin position="58"/>
        <end position="221"/>
    </location>
</feature>
<evidence type="ECO:0000256" key="10">
    <source>
        <dbReference type="ARBA" id="ARBA00023316"/>
    </source>
</evidence>
<evidence type="ECO:0000256" key="9">
    <source>
        <dbReference type="ARBA" id="ARBA00023136"/>
    </source>
</evidence>
<keyword evidence="6 11" id="KW-0133">Cell shape</keyword>
<evidence type="ECO:0000256" key="1">
    <source>
        <dbReference type="ARBA" id="ARBA00022475"/>
    </source>
</evidence>
<dbReference type="GO" id="GO:0016757">
    <property type="term" value="F:glycosyltransferase activity"/>
    <property type="evidence" value="ECO:0007669"/>
    <property type="project" value="UniProtKB-KW"/>
</dbReference>
<feature type="transmembrane region" description="Helical" evidence="11">
    <location>
        <begin position="12"/>
        <end position="33"/>
    </location>
</feature>
<gene>
    <name evidence="11 13" type="primary">mtgA</name>
    <name evidence="13" type="ORF">VSS37_02680</name>
</gene>
<dbReference type="Pfam" id="PF00912">
    <property type="entry name" value="Transgly"/>
    <property type="match status" value="1"/>
</dbReference>
<evidence type="ECO:0000256" key="8">
    <source>
        <dbReference type="ARBA" id="ARBA00022989"/>
    </source>
</evidence>
<dbReference type="PANTHER" id="PTHR30400:SF0">
    <property type="entry name" value="BIOSYNTHETIC PEPTIDOGLYCAN TRANSGLYCOSYLASE"/>
    <property type="match status" value="1"/>
</dbReference>
<reference evidence="13 14" key="2">
    <citation type="submission" date="2024-01" db="EMBL/GenBank/DDBJ databases">
        <authorList>
            <person name="Xie X."/>
        </authorList>
    </citation>
    <scope>NUCLEOTIDE SEQUENCE [LARGE SCALE GENOMIC DNA]</scope>
    <source>
        <strain evidence="13">SCUT-1</strain>
    </source>
</reference>
<keyword evidence="1 11" id="KW-1003">Cell membrane</keyword>
<comment type="function">
    <text evidence="11">Peptidoglycan polymerase that catalyzes glycan chain elongation from lipid-linked precursors.</text>
</comment>
<evidence type="ECO:0000256" key="3">
    <source>
        <dbReference type="ARBA" id="ARBA00022676"/>
    </source>
</evidence>
<evidence type="ECO:0000256" key="11">
    <source>
        <dbReference type="HAMAP-Rule" id="MF_00766"/>
    </source>
</evidence>
<protein>
    <recommendedName>
        <fullName evidence="11">Biosynthetic peptidoglycan transglycosylase</fullName>
        <ecNumber evidence="11">2.4.99.28</ecNumber>
    </recommendedName>
    <alternativeName>
        <fullName evidence="11">Glycan polymerase</fullName>
    </alternativeName>
    <alternativeName>
        <fullName evidence="11">Peptidoglycan glycosyltransferase MtgA</fullName>
        <shortName evidence="11">PGT</shortName>
    </alternativeName>
</protein>
<keyword evidence="4 11" id="KW-0808">Transferase</keyword>
<dbReference type="RefSeq" id="WP_324693084.1">
    <property type="nucleotide sequence ID" value="NZ_JAYMYJ010000024.1"/>
</dbReference>
<comment type="pathway">
    <text evidence="11">Cell wall biogenesis; peptidoglycan biosynthesis.</text>
</comment>
<keyword evidence="7 11" id="KW-0573">Peptidoglycan synthesis</keyword>
<dbReference type="HAMAP" id="MF_00766">
    <property type="entry name" value="PGT_MtgA"/>
    <property type="match status" value="1"/>
</dbReference>
<comment type="catalytic activity">
    <reaction evidence="11">
        <text>[GlcNAc-(1-&gt;4)-Mur2Ac(oyl-L-Ala-gamma-D-Glu-L-Lys-D-Ala-D-Ala)](n)-di-trans,octa-cis-undecaprenyl diphosphate + beta-D-GlcNAc-(1-&gt;4)-Mur2Ac(oyl-L-Ala-gamma-D-Glu-L-Lys-D-Ala-D-Ala)-di-trans,octa-cis-undecaprenyl diphosphate = [GlcNAc-(1-&gt;4)-Mur2Ac(oyl-L-Ala-gamma-D-Glu-L-Lys-D-Ala-D-Ala)](n+1)-di-trans,octa-cis-undecaprenyl diphosphate + di-trans,octa-cis-undecaprenyl diphosphate + H(+)</text>
        <dbReference type="Rhea" id="RHEA:23708"/>
        <dbReference type="Rhea" id="RHEA-COMP:9602"/>
        <dbReference type="Rhea" id="RHEA-COMP:9603"/>
        <dbReference type="ChEBI" id="CHEBI:15378"/>
        <dbReference type="ChEBI" id="CHEBI:58405"/>
        <dbReference type="ChEBI" id="CHEBI:60033"/>
        <dbReference type="ChEBI" id="CHEBI:78435"/>
        <dbReference type="EC" id="2.4.99.28"/>
    </reaction>
</comment>
<keyword evidence="2 11" id="KW-0997">Cell inner membrane</keyword>
<keyword evidence="5 11" id="KW-0812">Transmembrane</keyword>
<comment type="subcellular location">
    <subcellularLocation>
        <location evidence="11">Cell inner membrane</location>
        <topology evidence="11">Single-pass membrane protein</topology>
    </subcellularLocation>
</comment>
<evidence type="ECO:0000256" key="6">
    <source>
        <dbReference type="ARBA" id="ARBA00022960"/>
    </source>
</evidence>
<dbReference type="Proteomes" id="UP001308005">
    <property type="component" value="Unassembled WGS sequence"/>
</dbReference>
<sequence length="234" mass="26414">MSLPKWPWLRWLWYLPMGAALLLVVCLLVFRWVPVPTSAFMLQQDIVAIFDKDTPFVRHDWVSLEQIPRHMQLAVIASEDQRFAEHWGIDMQATSAAIHAELAGRKTGGGSTITQQLAKNLFLWEGRSYVRKGLEWVLASLIEVFWSKERILEVYLNSAQFGKADYGVGAAAQNLLKKPVNRLSAADAALLAAVLPSPEHYSVAKPSGYVRFRQNHILRQMRSIGGAAYLQKLD</sequence>
<keyword evidence="14" id="KW-1185">Reference proteome</keyword>
<evidence type="ECO:0000256" key="5">
    <source>
        <dbReference type="ARBA" id="ARBA00022692"/>
    </source>
</evidence>
<reference evidence="14" key="1">
    <citation type="submission" date="2023-07" db="EMBL/GenBank/DDBJ databases">
        <title>The carbon used by Thiothrix.</title>
        <authorList>
            <person name="Chen L."/>
        </authorList>
    </citation>
    <scope>NUCLEOTIDE SEQUENCE [LARGE SCALE GENOMIC DNA]</scope>
</reference>
<evidence type="ECO:0000256" key="7">
    <source>
        <dbReference type="ARBA" id="ARBA00022984"/>
    </source>
</evidence>
<dbReference type="EC" id="2.4.99.28" evidence="11"/>
<evidence type="ECO:0000313" key="14">
    <source>
        <dbReference type="Proteomes" id="UP001308005"/>
    </source>
</evidence>